<dbReference type="PANTHER" id="PTHR35936">
    <property type="entry name" value="MEMBRANE-BOUND LYTIC MUREIN TRANSGLYCOSYLASE F"/>
    <property type="match status" value="1"/>
</dbReference>
<evidence type="ECO:0000256" key="1">
    <source>
        <dbReference type="ARBA" id="ARBA00004196"/>
    </source>
</evidence>
<dbReference type="Gene3D" id="3.40.190.10">
    <property type="entry name" value="Periplasmic binding protein-like II"/>
    <property type="match status" value="2"/>
</dbReference>
<dbReference type="PROSITE" id="PS01039">
    <property type="entry name" value="SBP_BACTERIAL_3"/>
    <property type="match status" value="1"/>
</dbReference>
<dbReference type="Proteomes" id="UP000011124">
    <property type="component" value="Chromosome"/>
</dbReference>
<feature type="signal peptide" evidence="5">
    <location>
        <begin position="1"/>
        <end position="19"/>
    </location>
</feature>
<gene>
    <name evidence="7" type="ordered locus">Selsp_0676</name>
</gene>
<feature type="domain" description="Solute-binding protein family 3/N-terminal" evidence="6">
    <location>
        <begin position="33"/>
        <end position="258"/>
    </location>
</feature>
<name>F4EZ88_SELS3</name>
<dbReference type="Pfam" id="PF00497">
    <property type="entry name" value="SBP_bac_3"/>
    <property type="match status" value="1"/>
</dbReference>
<comment type="similarity">
    <text evidence="2 4">Belongs to the bacterial solute-binding protein 3 family.</text>
</comment>
<dbReference type="OrthoDB" id="9775197at2"/>
<accession>F4EZ88</accession>
<dbReference type="InterPro" id="IPR018313">
    <property type="entry name" value="SBP_3_CS"/>
</dbReference>
<dbReference type="GO" id="GO:0030313">
    <property type="term" value="C:cell envelope"/>
    <property type="evidence" value="ECO:0007669"/>
    <property type="project" value="UniProtKB-SubCell"/>
</dbReference>
<evidence type="ECO:0000313" key="7">
    <source>
        <dbReference type="EMBL" id="AEB99645.1"/>
    </source>
</evidence>
<dbReference type="RefSeq" id="WP_013740658.1">
    <property type="nucleotide sequence ID" value="NC_015437.1"/>
</dbReference>
<dbReference type="PANTHER" id="PTHR35936:SF34">
    <property type="entry name" value="ABC TRANSPORTER EXTRACELLULAR-BINDING PROTEIN YCKB-RELATED"/>
    <property type="match status" value="1"/>
</dbReference>
<dbReference type="CDD" id="cd00996">
    <property type="entry name" value="PBP2_AatB_like"/>
    <property type="match status" value="1"/>
</dbReference>
<evidence type="ECO:0000259" key="6">
    <source>
        <dbReference type="SMART" id="SM00062"/>
    </source>
</evidence>
<evidence type="ECO:0000256" key="4">
    <source>
        <dbReference type="RuleBase" id="RU003744"/>
    </source>
</evidence>
<dbReference type="KEGG" id="ssg:Selsp_0676"/>
<proteinExistence type="inferred from homology"/>
<dbReference type="SUPFAM" id="SSF53850">
    <property type="entry name" value="Periplasmic binding protein-like II"/>
    <property type="match status" value="1"/>
</dbReference>
<dbReference type="SMART" id="SM00062">
    <property type="entry name" value="PBPb"/>
    <property type="match status" value="1"/>
</dbReference>
<dbReference type="HOGENOM" id="CLU_019602_18_2_9"/>
<protein>
    <submittedName>
        <fullName evidence="7">ABC-type transporter, periplasmic subunit family 3</fullName>
    </submittedName>
</protein>
<evidence type="ECO:0000313" key="8">
    <source>
        <dbReference type="Proteomes" id="UP000011124"/>
    </source>
</evidence>
<reference evidence="7 8" key="1">
    <citation type="submission" date="2011-04" db="EMBL/GenBank/DDBJ databases">
        <title>The complete genome of Selenomonas sputigena DSM 20758.</title>
        <authorList>
            <consortium name="US DOE Joint Genome Institute (JGI-PGF)"/>
            <person name="Lucas S."/>
            <person name="Copeland A."/>
            <person name="Lapidus A."/>
            <person name="Bruce D."/>
            <person name="Goodwin L."/>
            <person name="Pitluck S."/>
            <person name="Peters L."/>
            <person name="Kyrpides N."/>
            <person name="Mavromatis K."/>
            <person name="Ivanova N."/>
            <person name="Ovchinnikova G."/>
            <person name="Teshima H."/>
            <person name="Detter J.C."/>
            <person name="Tapia R."/>
            <person name="Han C."/>
            <person name="Land M."/>
            <person name="Hauser L."/>
            <person name="Markowitz V."/>
            <person name="Cheng J.-F."/>
            <person name="Hugenholtz P."/>
            <person name="Woyke T."/>
            <person name="Wu D."/>
            <person name="Gronow S."/>
            <person name="Wellnitz S."/>
            <person name="Schneider S."/>
            <person name="Klenk H.-P."/>
            <person name="Eisen J.A."/>
        </authorList>
    </citation>
    <scope>NUCLEOTIDE SEQUENCE [LARGE SCALE GENOMIC DNA]</scope>
    <source>
        <strain evidence="8">ATCC 35185 / DSM 20758 / VPI D19B-28</strain>
    </source>
</reference>
<organism evidence="7 8">
    <name type="scientific">Selenomonas sputigena (strain ATCC 35185 / DSM 20758 / CCUG 44933 / VPI D19B-28)</name>
    <dbReference type="NCBI Taxonomy" id="546271"/>
    <lineage>
        <taxon>Bacteria</taxon>
        <taxon>Bacillati</taxon>
        <taxon>Bacillota</taxon>
        <taxon>Negativicutes</taxon>
        <taxon>Selenomonadales</taxon>
        <taxon>Selenomonadaceae</taxon>
        <taxon>Selenomonas</taxon>
    </lineage>
</organism>
<evidence type="ECO:0000256" key="2">
    <source>
        <dbReference type="ARBA" id="ARBA00010333"/>
    </source>
</evidence>
<sequence>MKKILFVCLSLMLAAGFMAGCGGQKAANDAPKKIVIGLDDNFPPMGFLDEKNEITGFDVELAKEAAKRLGTEVEFKGIDWASKEAEIQSGRIDALWNGLEITEERKKNLLFSEPYMNDQQVIFKRANDASIAKEDDLKDKIVATQSASGTAEDYVDGHKDVTGYKDVKKYADYLSAFMDLENGRVDAIVCDEIIGRYYMSKHPDKIAALDGHVGPVTQFGVAYRKDDTALKEKMQKVLDEMRADGTMAKISEKWFGKDITKL</sequence>
<dbReference type="EMBL" id="CP002637">
    <property type="protein sequence ID" value="AEB99645.1"/>
    <property type="molecule type" value="Genomic_DNA"/>
</dbReference>
<keyword evidence="8" id="KW-1185">Reference proteome</keyword>
<keyword evidence="3 5" id="KW-0732">Signal</keyword>
<dbReference type="PROSITE" id="PS51257">
    <property type="entry name" value="PROKAR_LIPOPROTEIN"/>
    <property type="match status" value="1"/>
</dbReference>
<dbReference type="InterPro" id="IPR001638">
    <property type="entry name" value="Solute-binding_3/MltF_N"/>
</dbReference>
<dbReference type="AlphaFoldDB" id="F4EZ88"/>
<evidence type="ECO:0000256" key="3">
    <source>
        <dbReference type="ARBA" id="ARBA00022729"/>
    </source>
</evidence>
<feature type="chain" id="PRO_5038479310" evidence="5">
    <location>
        <begin position="20"/>
        <end position="262"/>
    </location>
</feature>
<comment type="subcellular location">
    <subcellularLocation>
        <location evidence="1">Cell envelope</location>
    </subcellularLocation>
</comment>
<evidence type="ECO:0000256" key="5">
    <source>
        <dbReference type="SAM" id="SignalP"/>
    </source>
</evidence>